<keyword evidence="2" id="KW-1185">Reference proteome</keyword>
<dbReference type="EMBL" id="ML208493">
    <property type="protein sequence ID" value="TFK63995.1"/>
    <property type="molecule type" value="Genomic_DNA"/>
</dbReference>
<sequence length="932" mass="100568">MTTLVSHHIPPSSDVRVSSEGSLRRYHPSQSHPHPHPHPLAHHAATATATAASTSTPTPSNYNTPTLTNSKLLPPFPAAPSHHSQPTHEGGGGYDNVQHSIGHDNYSRTTAQAYADANGNGNGNGHHTNTHTNENPNPTQHRQQHNSISLDHQTHTHPNPNLNPNPSSHPNPNPNLKPISRSTNSSLLGLGDNTTARLGLNNTLAIRPDRGYPMPNLTSGGDGGGGVGVGGTAAGGGIRYVPSPRSELLSTTSTNLMPDVRGVPVPVPATAGGGGGGSRNGHQRNATASTSNGGHTSESTETRNQRRKHEELLRKEREKELAHVGSRDLLKLVMDQERDAERMRKLIRGAYQKVEEQTKKSQELERLNQDALHRFKLLQESRLQAQHEARIAAEEVRVYREQLEEAKKEIGKAEEVVKELDRKKVEMEKEKERERLENERLRKIRVVEKAREEGRREGFETGFLQAHVGGVPPNIEGLTSPKNVGALGELGLGLPSTMKGGRNAHGHGLHPNRHQHQPRSFSDTAHHYGYGRKNDGPTWDPELVYEGDGYEEPNTPDSTPKGRLGKVPRHFQHRDGDGGTVGYGGLSSVPFPRPLLFPEPRYTSSKMKSKNKPHQAGNGNLDPTHPNPNPNNHSLTGNHRNDPNQNHFAQGSNQTWLEMEGDDDFQLQPEHEREHEHGHESANDYDDNDYGHGHGHGQGHGYGQQQNVNDDDEDYGYNSSVVPTPQGYERNLPAVVPFTSAPPPPPPSSSFAAALGAVGDHHPPYPHHPSAMSGSGPGSNPGLTTATTQAQAPPPEAMPSSPGIQVYTIDIPTQDHIERHYSINDQDRSTKNRTKKLSLTRSGLGRGAGSLGRRFGMGGGGGNANGNGTPTGGGGVNGSVAGAGAGSDAGGAGIGSGHQQLSNRKAMDDIRYIITNNLQIIISQTFRGMDRL</sequence>
<protein>
    <submittedName>
        <fullName evidence="1">Uncharacterized protein</fullName>
    </submittedName>
</protein>
<name>A0ACD3AEZ3_9AGAR</name>
<proteinExistence type="predicted"/>
<dbReference type="Proteomes" id="UP000308600">
    <property type="component" value="Unassembled WGS sequence"/>
</dbReference>
<organism evidence="1 2">
    <name type="scientific">Pluteus cervinus</name>
    <dbReference type="NCBI Taxonomy" id="181527"/>
    <lineage>
        <taxon>Eukaryota</taxon>
        <taxon>Fungi</taxon>
        <taxon>Dikarya</taxon>
        <taxon>Basidiomycota</taxon>
        <taxon>Agaricomycotina</taxon>
        <taxon>Agaricomycetes</taxon>
        <taxon>Agaricomycetidae</taxon>
        <taxon>Agaricales</taxon>
        <taxon>Pluteineae</taxon>
        <taxon>Pluteaceae</taxon>
        <taxon>Pluteus</taxon>
    </lineage>
</organism>
<accession>A0ACD3AEZ3</accession>
<evidence type="ECO:0000313" key="2">
    <source>
        <dbReference type="Proteomes" id="UP000308600"/>
    </source>
</evidence>
<evidence type="ECO:0000313" key="1">
    <source>
        <dbReference type="EMBL" id="TFK63995.1"/>
    </source>
</evidence>
<reference evidence="1 2" key="1">
    <citation type="journal article" date="2019" name="Nat. Ecol. Evol.">
        <title>Megaphylogeny resolves global patterns of mushroom evolution.</title>
        <authorList>
            <person name="Varga T."/>
            <person name="Krizsan K."/>
            <person name="Foldi C."/>
            <person name="Dima B."/>
            <person name="Sanchez-Garcia M."/>
            <person name="Sanchez-Ramirez S."/>
            <person name="Szollosi G.J."/>
            <person name="Szarkandi J.G."/>
            <person name="Papp V."/>
            <person name="Albert L."/>
            <person name="Andreopoulos W."/>
            <person name="Angelini C."/>
            <person name="Antonin V."/>
            <person name="Barry K.W."/>
            <person name="Bougher N.L."/>
            <person name="Buchanan P."/>
            <person name="Buyck B."/>
            <person name="Bense V."/>
            <person name="Catcheside P."/>
            <person name="Chovatia M."/>
            <person name="Cooper J."/>
            <person name="Damon W."/>
            <person name="Desjardin D."/>
            <person name="Finy P."/>
            <person name="Geml J."/>
            <person name="Haridas S."/>
            <person name="Hughes K."/>
            <person name="Justo A."/>
            <person name="Karasinski D."/>
            <person name="Kautmanova I."/>
            <person name="Kiss B."/>
            <person name="Kocsube S."/>
            <person name="Kotiranta H."/>
            <person name="LaButti K.M."/>
            <person name="Lechner B.E."/>
            <person name="Liimatainen K."/>
            <person name="Lipzen A."/>
            <person name="Lukacs Z."/>
            <person name="Mihaltcheva S."/>
            <person name="Morgado L.N."/>
            <person name="Niskanen T."/>
            <person name="Noordeloos M.E."/>
            <person name="Ohm R.A."/>
            <person name="Ortiz-Santana B."/>
            <person name="Ovrebo C."/>
            <person name="Racz N."/>
            <person name="Riley R."/>
            <person name="Savchenko A."/>
            <person name="Shiryaev A."/>
            <person name="Soop K."/>
            <person name="Spirin V."/>
            <person name="Szebenyi C."/>
            <person name="Tomsovsky M."/>
            <person name="Tulloss R.E."/>
            <person name="Uehling J."/>
            <person name="Grigoriev I.V."/>
            <person name="Vagvolgyi C."/>
            <person name="Papp T."/>
            <person name="Martin F.M."/>
            <person name="Miettinen O."/>
            <person name="Hibbett D.S."/>
            <person name="Nagy L.G."/>
        </authorList>
    </citation>
    <scope>NUCLEOTIDE SEQUENCE [LARGE SCALE GENOMIC DNA]</scope>
    <source>
        <strain evidence="1 2">NL-1719</strain>
    </source>
</reference>
<gene>
    <name evidence="1" type="ORF">BDN72DRAFT_289399</name>
</gene>